<evidence type="ECO:0000259" key="2">
    <source>
        <dbReference type="PROSITE" id="PS50822"/>
    </source>
</evidence>
<dbReference type="GO" id="GO:1990904">
    <property type="term" value="C:ribonucleoprotein complex"/>
    <property type="evidence" value="ECO:0007669"/>
    <property type="project" value="UniProtKB-KW"/>
</dbReference>
<dbReference type="PROSITE" id="PS50822">
    <property type="entry name" value="PIWI"/>
    <property type="match status" value="2"/>
</dbReference>
<dbReference type="Gene3D" id="3.40.50.2300">
    <property type="match status" value="1"/>
</dbReference>
<evidence type="ECO:0000256" key="1">
    <source>
        <dbReference type="ARBA" id="ARBA00023274"/>
    </source>
</evidence>
<dbReference type="Pfam" id="PF02171">
    <property type="entry name" value="Piwi"/>
    <property type="match status" value="2"/>
</dbReference>
<dbReference type="Pfam" id="PF16488">
    <property type="entry name" value="ArgoL2"/>
    <property type="match status" value="1"/>
</dbReference>
<feature type="domain" description="Piwi" evidence="2">
    <location>
        <begin position="242"/>
        <end position="285"/>
    </location>
</feature>
<dbReference type="InterPro" id="IPR036085">
    <property type="entry name" value="PAZ_dom_sf"/>
</dbReference>
<dbReference type="AlphaFoldDB" id="A0A2I0KTU6"/>
<feature type="domain" description="Piwi" evidence="2">
    <location>
        <begin position="177"/>
        <end position="229"/>
    </location>
</feature>
<proteinExistence type="predicted"/>
<gene>
    <name evidence="3" type="ORF">CRG98_007876</name>
</gene>
<dbReference type="PANTHER" id="PTHR22891">
    <property type="entry name" value="EUKARYOTIC TRANSLATION INITIATION FACTOR 2C"/>
    <property type="match status" value="1"/>
</dbReference>
<organism evidence="3 4">
    <name type="scientific">Punica granatum</name>
    <name type="common">Pomegranate</name>
    <dbReference type="NCBI Taxonomy" id="22663"/>
    <lineage>
        <taxon>Eukaryota</taxon>
        <taxon>Viridiplantae</taxon>
        <taxon>Streptophyta</taxon>
        <taxon>Embryophyta</taxon>
        <taxon>Tracheophyta</taxon>
        <taxon>Spermatophyta</taxon>
        <taxon>Magnoliopsida</taxon>
        <taxon>eudicotyledons</taxon>
        <taxon>Gunneridae</taxon>
        <taxon>Pentapetalae</taxon>
        <taxon>rosids</taxon>
        <taxon>malvids</taxon>
        <taxon>Myrtales</taxon>
        <taxon>Lythraceae</taxon>
        <taxon>Punica</taxon>
    </lineage>
</organism>
<reference evidence="3 4" key="1">
    <citation type="submission" date="2017-11" db="EMBL/GenBank/DDBJ databases">
        <title>De-novo sequencing of pomegranate (Punica granatum L.) genome.</title>
        <authorList>
            <person name="Akparov Z."/>
            <person name="Amiraslanov A."/>
            <person name="Hajiyeva S."/>
            <person name="Abbasov M."/>
            <person name="Kaur K."/>
            <person name="Hamwieh A."/>
            <person name="Solovyev V."/>
            <person name="Salamov A."/>
            <person name="Braich B."/>
            <person name="Kosarev P."/>
            <person name="Mahmoud A."/>
            <person name="Hajiyev E."/>
            <person name="Babayeva S."/>
            <person name="Izzatullayeva V."/>
            <person name="Mammadov A."/>
            <person name="Mammadov A."/>
            <person name="Sharifova S."/>
            <person name="Ojaghi J."/>
            <person name="Eynullazada K."/>
            <person name="Bayramov B."/>
            <person name="Abdulazimova A."/>
            <person name="Shahmuradov I."/>
        </authorList>
    </citation>
    <scope>NUCLEOTIDE SEQUENCE [LARGE SCALE GENOMIC DNA]</scope>
    <source>
        <strain evidence="4">cv. AG2017</strain>
        <tissue evidence="3">Leaf</tissue>
    </source>
</reference>
<evidence type="ECO:0000313" key="3">
    <source>
        <dbReference type="EMBL" id="PKI71743.1"/>
    </source>
</evidence>
<dbReference type="STRING" id="22663.A0A2I0KTU6"/>
<dbReference type="InterPro" id="IPR003165">
    <property type="entry name" value="Piwi"/>
</dbReference>
<dbReference type="Pfam" id="PF16487">
    <property type="entry name" value="ArgoMid"/>
    <property type="match status" value="1"/>
</dbReference>
<dbReference type="InterPro" id="IPR036397">
    <property type="entry name" value="RNaseH_sf"/>
</dbReference>
<dbReference type="SUPFAM" id="SSF53098">
    <property type="entry name" value="Ribonuclease H-like"/>
    <property type="match status" value="1"/>
</dbReference>
<dbReference type="SUPFAM" id="SSF101690">
    <property type="entry name" value="PAZ domain"/>
    <property type="match status" value="1"/>
</dbReference>
<dbReference type="GO" id="GO:0003676">
    <property type="term" value="F:nucleic acid binding"/>
    <property type="evidence" value="ECO:0007669"/>
    <property type="project" value="InterPro"/>
</dbReference>
<keyword evidence="1" id="KW-0687">Ribonucleoprotein</keyword>
<accession>A0A2I0KTU6</accession>
<keyword evidence="4" id="KW-1185">Reference proteome</keyword>
<dbReference type="EMBL" id="PGOL01000361">
    <property type="protein sequence ID" value="PKI71743.1"/>
    <property type="molecule type" value="Genomic_DNA"/>
</dbReference>
<sequence length="317" mass="35788">MEVCKIVEGQRYSKRLTKRQITALLKVNCQRPHEREQDILRTVRHNAYGEDPYAKEFGIKISEKLAQVEARILPAPRLKYHDSGRIKDCLPEVGCWNMMNKKMVNGGTVNTWFCINFSRDVRDPVARDFCKELAFMCDISGMAFNPESILPPISARPDQVEKVLKARRIPQVSDRPTIIFGADVTHPQPGEDTSPSIASVVASQDWPEVTKYTGLVSAQAHRQELIQDLFKIWQDPVRGTACASLEPDYQPPVTFVVVQKRHHTRLFANNHNDRSAVDRSGNILPGISRSTRAPGASAAVRPLPALKDNVKRVMFYC</sequence>
<dbReference type="Gene3D" id="3.30.420.10">
    <property type="entry name" value="Ribonuclease H-like superfamily/Ribonuclease H"/>
    <property type="match status" value="1"/>
</dbReference>
<dbReference type="InterPro" id="IPR032472">
    <property type="entry name" value="ArgoL2"/>
</dbReference>
<dbReference type="InterPro" id="IPR032473">
    <property type="entry name" value="Argonaute_Mid_dom"/>
</dbReference>
<dbReference type="InterPro" id="IPR012337">
    <property type="entry name" value="RNaseH-like_sf"/>
</dbReference>
<name>A0A2I0KTU6_PUNGR</name>
<protein>
    <recommendedName>
        <fullName evidence="2">Piwi domain-containing protein</fullName>
    </recommendedName>
</protein>
<evidence type="ECO:0000313" key="4">
    <source>
        <dbReference type="Proteomes" id="UP000233551"/>
    </source>
</evidence>
<comment type="caution">
    <text evidence="3">The sequence shown here is derived from an EMBL/GenBank/DDBJ whole genome shotgun (WGS) entry which is preliminary data.</text>
</comment>
<dbReference type="Proteomes" id="UP000233551">
    <property type="component" value="Unassembled WGS sequence"/>
</dbReference>